<dbReference type="PROSITE" id="PS51450">
    <property type="entry name" value="LRR"/>
    <property type="match status" value="2"/>
</dbReference>
<reference evidence="9" key="1">
    <citation type="submission" date="2025-08" db="UniProtKB">
        <authorList>
            <consortium name="RefSeq"/>
        </authorList>
    </citation>
    <scope>IDENTIFICATION</scope>
    <source>
        <tissue evidence="9">Gonad</tissue>
    </source>
</reference>
<dbReference type="Proteomes" id="UP000515135">
    <property type="component" value="Unplaced"/>
</dbReference>
<organism evidence="8 9">
    <name type="scientific">Branchiostoma belcheri</name>
    <name type="common">Amphioxus</name>
    <dbReference type="NCBI Taxonomy" id="7741"/>
    <lineage>
        <taxon>Eukaryota</taxon>
        <taxon>Metazoa</taxon>
        <taxon>Chordata</taxon>
        <taxon>Cephalochordata</taxon>
        <taxon>Leptocardii</taxon>
        <taxon>Amphioxiformes</taxon>
        <taxon>Branchiostomatidae</taxon>
        <taxon>Branchiostoma</taxon>
    </lineage>
</organism>
<dbReference type="InterPro" id="IPR013783">
    <property type="entry name" value="Ig-like_fold"/>
</dbReference>
<dbReference type="SMART" id="SM00408">
    <property type="entry name" value="IGc2"/>
    <property type="match status" value="1"/>
</dbReference>
<feature type="chain" id="PRO_5027610320" evidence="6">
    <location>
        <begin position="29"/>
        <end position="541"/>
    </location>
</feature>
<name>A0A6P5A224_BRABE</name>
<dbReference type="GO" id="GO:0005615">
    <property type="term" value="C:extracellular space"/>
    <property type="evidence" value="ECO:0007669"/>
    <property type="project" value="TreeGrafter"/>
</dbReference>
<dbReference type="InterPro" id="IPR003599">
    <property type="entry name" value="Ig_sub"/>
</dbReference>
<dbReference type="KEGG" id="bbel:109478606"/>
<evidence type="ECO:0000313" key="8">
    <source>
        <dbReference type="Proteomes" id="UP000515135"/>
    </source>
</evidence>
<protein>
    <submittedName>
        <fullName evidence="9">Chondroadherin-like</fullName>
    </submittedName>
</protein>
<dbReference type="InterPro" id="IPR003598">
    <property type="entry name" value="Ig_sub2"/>
</dbReference>
<evidence type="ECO:0000256" key="3">
    <source>
        <dbReference type="ARBA" id="ARBA00022737"/>
    </source>
</evidence>
<dbReference type="Pfam" id="PF13855">
    <property type="entry name" value="LRR_8"/>
    <property type="match status" value="2"/>
</dbReference>
<dbReference type="SUPFAM" id="SSF52058">
    <property type="entry name" value="L domain-like"/>
    <property type="match status" value="1"/>
</dbReference>
<proteinExistence type="predicted"/>
<dbReference type="RefSeq" id="XP_019635836.1">
    <property type="nucleotide sequence ID" value="XM_019780277.1"/>
</dbReference>
<dbReference type="PROSITE" id="PS50835">
    <property type="entry name" value="IG_LIKE"/>
    <property type="match status" value="1"/>
</dbReference>
<dbReference type="Pfam" id="PF13927">
    <property type="entry name" value="Ig_3"/>
    <property type="match status" value="1"/>
</dbReference>
<keyword evidence="5" id="KW-0472">Membrane</keyword>
<dbReference type="SMART" id="SM00409">
    <property type="entry name" value="IG"/>
    <property type="match status" value="1"/>
</dbReference>
<keyword evidence="5" id="KW-0812">Transmembrane</keyword>
<evidence type="ECO:0000259" key="7">
    <source>
        <dbReference type="PROSITE" id="PS50835"/>
    </source>
</evidence>
<dbReference type="SMART" id="SM00369">
    <property type="entry name" value="LRR_TYP"/>
    <property type="match status" value="10"/>
</dbReference>
<dbReference type="InterPro" id="IPR001611">
    <property type="entry name" value="Leu-rich_rpt"/>
</dbReference>
<evidence type="ECO:0000256" key="6">
    <source>
        <dbReference type="SAM" id="SignalP"/>
    </source>
</evidence>
<dbReference type="PANTHER" id="PTHR24373">
    <property type="entry name" value="SLIT RELATED LEUCINE-RICH REPEAT NEURONAL PROTEIN"/>
    <property type="match status" value="1"/>
</dbReference>
<dbReference type="InterPro" id="IPR032675">
    <property type="entry name" value="LRR_dom_sf"/>
</dbReference>
<dbReference type="InterPro" id="IPR050328">
    <property type="entry name" value="Dev_Immune_Receptor"/>
</dbReference>
<dbReference type="Gene3D" id="2.60.40.10">
    <property type="entry name" value="Immunoglobulins"/>
    <property type="match status" value="1"/>
</dbReference>
<feature type="transmembrane region" description="Helical" evidence="5">
    <location>
        <begin position="482"/>
        <end position="505"/>
    </location>
</feature>
<dbReference type="OrthoDB" id="676979at2759"/>
<evidence type="ECO:0000256" key="2">
    <source>
        <dbReference type="ARBA" id="ARBA00022729"/>
    </source>
</evidence>
<keyword evidence="4" id="KW-1015">Disulfide bond</keyword>
<feature type="domain" description="Ig-like" evidence="7">
    <location>
        <begin position="381"/>
        <end position="474"/>
    </location>
</feature>
<keyword evidence="1" id="KW-0433">Leucine-rich repeat</keyword>
<keyword evidence="8" id="KW-1185">Reference proteome</keyword>
<dbReference type="AlphaFoldDB" id="A0A6P5A224"/>
<evidence type="ECO:0000256" key="1">
    <source>
        <dbReference type="ARBA" id="ARBA00022614"/>
    </source>
</evidence>
<evidence type="ECO:0000256" key="5">
    <source>
        <dbReference type="SAM" id="Phobius"/>
    </source>
</evidence>
<dbReference type="PANTHER" id="PTHR24373:SF383">
    <property type="entry name" value="LEUCINE-RICH REPEAT-CONTAINING PROTEIN 15-LIKE"/>
    <property type="match status" value="1"/>
</dbReference>
<keyword evidence="3" id="KW-0677">Repeat</keyword>
<accession>A0A6P5A224</accession>
<gene>
    <name evidence="9" type="primary">LOC109478606</name>
</gene>
<dbReference type="Gene3D" id="3.80.10.10">
    <property type="entry name" value="Ribonuclease Inhibitor"/>
    <property type="match status" value="2"/>
</dbReference>
<evidence type="ECO:0000313" key="9">
    <source>
        <dbReference type="RefSeq" id="XP_019635836.1"/>
    </source>
</evidence>
<keyword evidence="2 6" id="KW-0732">Signal</keyword>
<keyword evidence="5" id="KW-1133">Transmembrane helix</keyword>
<dbReference type="FunFam" id="3.80.10.10:FF:000169">
    <property type="entry name" value="TLR4 interactor with leucine rich repeats"/>
    <property type="match status" value="1"/>
</dbReference>
<dbReference type="InterPro" id="IPR003591">
    <property type="entry name" value="Leu-rich_rpt_typical-subtyp"/>
</dbReference>
<dbReference type="InterPro" id="IPR007110">
    <property type="entry name" value="Ig-like_dom"/>
</dbReference>
<dbReference type="GeneID" id="109478606"/>
<dbReference type="InterPro" id="IPR036179">
    <property type="entry name" value="Ig-like_dom_sf"/>
</dbReference>
<dbReference type="SUPFAM" id="SSF48726">
    <property type="entry name" value="Immunoglobulin"/>
    <property type="match status" value="1"/>
</dbReference>
<dbReference type="GO" id="GO:0031012">
    <property type="term" value="C:extracellular matrix"/>
    <property type="evidence" value="ECO:0007669"/>
    <property type="project" value="TreeGrafter"/>
</dbReference>
<evidence type="ECO:0000256" key="4">
    <source>
        <dbReference type="ARBA" id="ARBA00023157"/>
    </source>
</evidence>
<feature type="signal peptide" evidence="6">
    <location>
        <begin position="1"/>
        <end position="28"/>
    </location>
</feature>
<sequence length="541" mass="59394">MEYIMSKRPPCVLMFLLVLLRVLGTTDACDCSASTTYCNCVGLNLTSVPQNLLTNTTRLFLKQNQITTLSQSDFSRYRSLKSLDLAYNHISVINSQAFHHLSSLTALWLIHNRLTSLRADMFTGLVKLDTLFIYNNDINDIQAGTFDSTPNLRSLYMYYNKLTTLRADMFTGLGNFKGLYLNNNDITDIQPGTFNQTPLLKNLFLNNNKLTSLKFDMFTGLGNVQGLTLDGNNIMNIQARTFNSTPQLVNLNLENNQIQSLPSNLLVNLLQLGSLKLSHNKMTMFPFEELSDVQTISFLYGHNNKLTTLPSMAYDVFSSISYVNIENNPWQCDCGMVPFKLKMTGSYPFEDQINCSQPDHLTGLKLKNVKLEKLFSECVEPTIVRFERDDSKVSVQGGNLQLVCEASGFPTPDITVIPPSGLNATAESGGRITVEVNGAITITRVTAADAGLYVCIASNPVGSTFAVFSTGVISSRSFPLPVFAGSLCGAVVGTLLIVAIVLTICKTCTRIRSEPPAADPNVVLSTLMPQSQGEGSSTSDD</sequence>